<dbReference type="AlphaFoldDB" id="A0A8K0K2A0"/>
<dbReference type="PANTHER" id="PTHR46599:SF6">
    <property type="entry name" value="DUAL SPECIFICITY PHOSPHATASE 26"/>
    <property type="match status" value="1"/>
</dbReference>
<dbReference type="OrthoDB" id="8123139at2759"/>
<dbReference type="InterPro" id="IPR029526">
    <property type="entry name" value="PGBD"/>
</dbReference>
<dbReference type="Proteomes" id="UP000792457">
    <property type="component" value="Unassembled WGS sequence"/>
</dbReference>
<dbReference type="PANTHER" id="PTHR46599">
    <property type="entry name" value="PIGGYBAC TRANSPOSABLE ELEMENT-DERIVED PROTEIN 4"/>
    <property type="match status" value="1"/>
</dbReference>
<evidence type="ECO:0000259" key="1">
    <source>
        <dbReference type="Pfam" id="PF13843"/>
    </source>
</evidence>
<reference evidence="2" key="1">
    <citation type="submission" date="2013-04" db="EMBL/GenBank/DDBJ databases">
        <authorList>
            <person name="Qu J."/>
            <person name="Murali S.C."/>
            <person name="Bandaranaike D."/>
            <person name="Bellair M."/>
            <person name="Blankenburg K."/>
            <person name="Chao H."/>
            <person name="Dinh H."/>
            <person name="Doddapaneni H."/>
            <person name="Downs B."/>
            <person name="Dugan-Rocha S."/>
            <person name="Elkadiri S."/>
            <person name="Gnanaolivu R.D."/>
            <person name="Hernandez B."/>
            <person name="Javaid M."/>
            <person name="Jayaseelan J.C."/>
            <person name="Lee S."/>
            <person name="Li M."/>
            <person name="Ming W."/>
            <person name="Munidasa M."/>
            <person name="Muniz J."/>
            <person name="Nguyen L."/>
            <person name="Ongeri F."/>
            <person name="Osuji N."/>
            <person name="Pu L.-L."/>
            <person name="Puazo M."/>
            <person name="Qu C."/>
            <person name="Quiroz J."/>
            <person name="Raj R."/>
            <person name="Weissenberger G."/>
            <person name="Xin Y."/>
            <person name="Zou X."/>
            <person name="Han Y."/>
            <person name="Richards S."/>
            <person name="Worley K."/>
            <person name="Muzny D."/>
            <person name="Gibbs R."/>
        </authorList>
    </citation>
    <scope>NUCLEOTIDE SEQUENCE</scope>
    <source>
        <strain evidence="2">Sampled in the wild</strain>
    </source>
</reference>
<name>A0A8K0K2A0_LADFU</name>
<dbReference type="EMBL" id="KZ308205">
    <property type="protein sequence ID" value="KAG8224653.1"/>
    <property type="molecule type" value="Genomic_DNA"/>
</dbReference>
<protein>
    <recommendedName>
        <fullName evidence="1">PiggyBac transposable element-derived protein domain-containing protein</fullName>
    </recommendedName>
</protein>
<sequence>MKCRHPFLQYMPNKPDKFGIKYLYLTDNLGEFVVLRLTVLYKNSGTNLTYNIYFSSIILAENSKKINITFVGTIRKNRRELPPSLQRRNQIHSTRILWALRAGKVLLVELQGGGLHMYFLYIGSSLNK</sequence>
<proteinExistence type="predicted"/>
<reference evidence="2" key="2">
    <citation type="submission" date="2017-10" db="EMBL/GenBank/DDBJ databases">
        <title>Ladona fulva Genome sequencing and assembly.</title>
        <authorList>
            <person name="Murali S."/>
            <person name="Richards S."/>
            <person name="Bandaranaike D."/>
            <person name="Bellair M."/>
            <person name="Blankenburg K."/>
            <person name="Chao H."/>
            <person name="Dinh H."/>
            <person name="Doddapaneni H."/>
            <person name="Dugan-Rocha S."/>
            <person name="Elkadiri S."/>
            <person name="Gnanaolivu R."/>
            <person name="Hernandez B."/>
            <person name="Skinner E."/>
            <person name="Javaid M."/>
            <person name="Lee S."/>
            <person name="Li M."/>
            <person name="Ming W."/>
            <person name="Munidasa M."/>
            <person name="Muniz J."/>
            <person name="Nguyen L."/>
            <person name="Hughes D."/>
            <person name="Osuji N."/>
            <person name="Pu L.-L."/>
            <person name="Puazo M."/>
            <person name="Qu C."/>
            <person name="Quiroz J."/>
            <person name="Raj R."/>
            <person name="Weissenberger G."/>
            <person name="Xin Y."/>
            <person name="Zou X."/>
            <person name="Han Y."/>
            <person name="Worley K."/>
            <person name="Muzny D."/>
            <person name="Gibbs R."/>
        </authorList>
    </citation>
    <scope>NUCLEOTIDE SEQUENCE</scope>
    <source>
        <strain evidence="2">Sampled in the wild</strain>
    </source>
</reference>
<evidence type="ECO:0000313" key="3">
    <source>
        <dbReference type="Proteomes" id="UP000792457"/>
    </source>
</evidence>
<feature type="domain" description="PiggyBac transposable element-derived protein" evidence="1">
    <location>
        <begin position="33"/>
        <end position="98"/>
    </location>
</feature>
<comment type="caution">
    <text evidence="2">The sequence shown here is derived from an EMBL/GenBank/DDBJ whole genome shotgun (WGS) entry which is preliminary data.</text>
</comment>
<accession>A0A8K0K2A0</accession>
<organism evidence="2 3">
    <name type="scientific">Ladona fulva</name>
    <name type="common">Scarce chaser dragonfly</name>
    <name type="synonym">Libellula fulva</name>
    <dbReference type="NCBI Taxonomy" id="123851"/>
    <lineage>
        <taxon>Eukaryota</taxon>
        <taxon>Metazoa</taxon>
        <taxon>Ecdysozoa</taxon>
        <taxon>Arthropoda</taxon>
        <taxon>Hexapoda</taxon>
        <taxon>Insecta</taxon>
        <taxon>Pterygota</taxon>
        <taxon>Palaeoptera</taxon>
        <taxon>Odonata</taxon>
        <taxon>Epiprocta</taxon>
        <taxon>Anisoptera</taxon>
        <taxon>Libelluloidea</taxon>
        <taxon>Libellulidae</taxon>
        <taxon>Ladona</taxon>
    </lineage>
</organism>
<evidence type="ECO:0000313" key="2">
    <source>
        <dbReference type="EMBL" id="KAG8224653.1"/>
    </source>
</evidence>
<keyword evidence="3" id="KW-1185">Reference proteome</keyword>
<dbReference type="Pfam" id="PF13843">
    <property type="entry name" value="DDE_Tnp_1_7"/>
    <property type="match status" value="1"/>
</dbReference>
<gene>
    <name evidence="2" type="ORF">J437_LFUL005155</name>
</gene>